<dbReference type="SUPFAM" id="SSF48295">
    <property type="entry name" value="TrpR-like"/>
    <property type="match status" value="1"/>
</dbReference>
<feature type="region of interest" description="Disordered" evidence="1">
    <location>
        <begin position="22"/>
        <end position="46"/>
    </location>
</feature>
<feature type="chain" id="PRO_5015471325" evidence="2">
    <location>
        <begin position="20"/>
        <end position="357"/>
    </location>
</feature>
<protein>
    <submittedName>
        <fullName evidence="5">Uncharacterized protein</fullName>
    </submittedName>
</protein>
<evidence type="ECO:0000259" key="3">
    <source>
        <dbReference type="Pfam" id="PF13276"/>
    </source>
</evidence>
<reference evidence="5 6" key="1">
    <citation type="submission" date="2018-05" db="EMBL/GenBank/DDBJ databases">
        <title>Spiribacter halobius sp. nov., a moderately halophilic bacterium isolated from marine solar saltern.</title>
        <authorList>
            <person name="Zheng W.-S."/>
            <person name="Lu D.-C."/>
            <person name="Du Z.-J."/>
        </authorList>
    </citation>
    <scope>NUCLEOTIDE SEQUENCE [LARGE SCALE GENOMIC DNA]</scope>
    <source>
        <strain evidence="5 6">E85</strain>
    </source>
</reference>
<keyword evidence="2" id="KW-0732">Signal</keyword>
<dbReference type="Pfam" id="PF13518">
    <property type="entry name" value="HTH_28"/>
    <property type="match status" value="1"/>
</dbReference>
<dbReference type="Pfam" id="PF13276">
    <property type="entry name" value="HTH_21"/>
    <property type="match status" value="1"/>
</dbReference>
<feature type="region of interest" description="Disordered" evidence="1">
    <location>
        <begin position="252"/>
        <end position="280"/>
    </location>
</feature>
<name>A0A2U2MW14_9GAMM</name>
<evidence type="ECO:0000313" key="6">
    <source>
        <dbReference type="Proteomes" id="UP000245474"/>
    </source>
</evidence>
<dbReference type="InterPro" id="IPR055247">
    <property type="entry name" value="InsJ-like_HTH"/>
</dbReference>
<gene>
    <name evidence="5" type="ORF">DEM34_18835</name>
</gene>
<dbReference type="Proteomes" id="UP000245474">
    <property type="component" value="Unassembled WGS sequence"/>
</dbReference>
<comment type="caution">
    <text evidence="5">The sequence shown here is derived from an EMBL/GenBank/DDBJ whole genome shotgun (WGS) entry which is preliminary data.</text>
</comment>
<organism evidence="5 6">
    <name type="scientific">Sediminicurvatus halobius</name>
    <dbReference type="NCBI Taxonomy" id="2182432"/>
    <lineage>
        <taxon>Bacteria</taxon>
        <taxon>Pseudomonadati</taxon>
        <taxon>Pseudomonadota</taxon>
        <taxon>Gammaproteobacteria</taxon>
        <taxon>Chromatiales</taxon>
        <taxon>Ectothiorhodospiraceae</taxon>
        <taxon>Sediminicurvatus</taxon>
    </lineage>
</organism>
<sequence length="357" mass="39171">MIRCMCSWMVCGLTPWRSAATATSCPSTSTSRVARTPGSLGSRDESRRSNCAGVITACQSIRRALPLVITAPCLRLVNYYATPCMVRLLAGYFGHRTGARSRVCSRAFPLLEAVKEVSMSQRDPQGKKDKGRFSSRRRTEAVLRLLRGEDLDTLSRELGVTAACLSRWREGFLAGGEAGLKSRPGDGREQQVRELQARVGELTMDHEASREAVSRHKESATWTRGGRAREPGALDLYWRALRCGLAPPGVEHPPLDGLPARRHSGAPSAQPPAGRGPDTVQGDAALTAVIKATIQQSPFTGEGHRNVWARLRQQGIRTGKPRVPRLMRDAGLLAPQRRGPWVHHLWSCPQDKMSQIC</sequence>
<feature type="region of interest" description="Disordered" evidence="1">
    <location>
        <begin position="206"/>
        <end position="226"/>
    </location>
</feature>
<dbReference type="InterPro" id="IPR010921">
    <property type="entry name" value="Trp_repressor/repl_initiator"/>
</dbReference>
<accession>A0A2U2MW14</accession>
<evidence type="ECO:0000313" key="5">
    <source>
        <dbReference type="EMBL" id="PWG60976.1"/>
    </source>
</evidence>
<proteinExistence type="predicted"/>
<keyword evidence="6" id="KW-1185">Reference proteome</keyword>
<dbReference type="InterPro" id="IPR025948">
    <property type="entry name" value="HTH-like_dom"/>
</dbReference>
<feature type="compositionally biased region" description="Low complexity" evidence="1">
    <location>
        <begin position="22"/>
        <end position="31"/>
    </location>
</feature>
<evidence type="ECO:0000256" key="1">
    <source>
        <dbReference type="SAM" id="MobiDB-lite"/>
    </source>
</evidence>
<dbReference type="GO" id="GO:0043565">
    <property type="term" value="F:sequence-specific DNA binding"/>
    <property type="evidence" value="ECO:0007669"/>
    <property type="project" value="InterPro"/>
</dbReference>
<dbReference type="EMBL" id="QFFI01000059">
    <property type="protein sequence ID" value="PWG60976.1"/>
    <property type="molecule type" value="Genomic_DNA"/>
</dbReference>
<feature type="signal peptide" evidence="2">
    <location>
        <begin position="1"/>
        <end position="19"/>
    </location>
</feature>
<feature type="domain" description="Insertion element IS150 protein InsJ-like helix-turn-helix" evidence="4">
    <location>
        <begin position="137"/>
        <end position="187"/>
    </location>
</feature>
<feature type="compositionally biased region" description="Basic and acidic residues" evidence="1">
    <location>
        <begin position="206"/>
        <end position="219"/>
    </location>
</feature>
<evidence type="ECO:0000256" key="2">
    <source>
        <dbReference type="SAM" id="SignalP"/>
    </source>
</evidence>
<evidence type="ECO:0000259" key="4">
    <source>
        <dbReference type="Pfam" id="PF13518"/>
    </source>
</evidence>
<dbReference type="AlphaFoldDB" id="A0A2U2MW14"/>
<feature type="domain" description="HTH-like" evidence="3">
    <location>
        <begin position="285"/>
        <end position="338"/>
    </location>
</feature>